<protein>
    <submittedName>
        <fullName evidence="1">Uncharacterized protein</fullName>
    </submittedName>
</protein>
<gene>
    <name evidence="1" type="ORF">DSO57_1022089</name>
</gene>
<dbReference type="EMBL" id="QTSX02005080">
    <property type="protein sequence ID" value="KAJ9061294.1"/>
    <property type="molecule type" value="Genomic_DNA"/>
</dbReference>
<reference evidence="1" key="1">
    <citation type="submission" date="2022-04" db="EMBL/GenBank/DDBJ databases">
        <title>Genome of the entomopathogenic fungus Entomophthora muscae.</title>
        <authorList>
            <person name="Elya C."/>
            <person name="Lovett B.R."/>
            <person name="Lee E."/>
            <person name="Macias A.M."/>
            <person name="Hajek A.E."/>
            <person name="De Bivort B.L."/>
            <person name="Kasson M.T."/>
            <person name="De Fine Licht H.H."/>
            <person name="Stajich J.E."/>
        </authorList>
    </citation>
    <scope>NUCLEOTIDE SEQUENCE</scope>
    <source>
        <strain evidence="1">Berkeley</strain>
    </source>
</reference>
<evidence type="ECO:0000313" key="2">
    <source>
        <dbReference type="Proteomes" id="UP001165960"/>
    </source>
</evidence>
<keyword evidence="2" id="KW-1185">Reference proteome</keyword>
<organism evidence="1 2">
    <name type="scientific">Entomophthora muscae</name>
    <dbReference type="NCBI Taxonomy" id="34485"/>
    <lineage>
        <taxon>Eukaryota</taxon>
        <taxon>Fungi</taxon>
        <taxon>Fungi incertae sedis</taxon>
        <taxon>Zoopagomycota</taxon>
        <taxon>Entomophthoromycotina</taxon>
        <taxon>Entomophthoromycetes</taxon>
        <taxon>Entomophthorales</taxon>
        <taxon>Entomophthoraceae</taxon>
        <taxon>Entomophthora</taxon>
    </lineage>
</organism>
<accession>A0ACC2SFZ6</accession>
<name>A0ACC2SFZ6_9FUNG</name>
<proteinExistence type="predicted"/>
<sequence length="237" mass="26698">MKFYLALLLTSLIQSQETETKDQIIQRVCTKGSSSITIETENPEESNSADIFEFGQDVEKCHKLSNANIFKSWKISASSPPLDPSQSRIATETYVDTVSDSYGDPSFQSFNGYSFRINALNRTLVGQLLKADNKKTLIALDMDLENWKEVGPEITKNHAKINHVVLRLSSSAAQIKMLDDLFNSSPEVPISVMDKSNTMIIKNHVKTIQKKHPNEKIFYSSKPKHEKGFSYFQNSGI</sequence>
<evidence type="ECO:0000313" key="1">
    <source>
        <dbReference type="EMBL" id="KAJ9061294.1"/>
    </source>
</evidence>
<comment type="caution">
    <text evidence="1">The sequence shown here is derived from an EMBL/GenBank/DDBJ whole genome shotgun (WGS) entry which is preliminary data.</text>
</comment>
<dbReference type="Proteomes" id="UP001165960">
    <property type="component" value="Unassembled WGS sequence"/>
</dbReference>